<organism evidence="5 6">
    <name type="scientific">Shimia litoralis</name>
    <dbReference type="NCBI Taxonomy" id="420403"/>
    <lineage>
        <taxon>Bacteria</taxon>
        <taxon>Pseudomonadati</taxon>
        <taxon>Pseudomonadota</taxon>
        <taxon>Alphaproteobacteria</taxon>
        <taxon>Rhodobacterales</taxon>
        <taxon>Roseobacteraceae</taxon>
    </lineage>
</organism>
<dbReference type="Gene3D" id="3.90.220.20">
    <property type="entry name" value="DNA methylase specificity domains"/>
    <property type="match status" value="2"/>
</dbReference>
<gene>
    <name evidence="5" type="ORF">FAP39_16965</name>
</gene>
<dbReference type="InterPro" id="IPR000055">
    <property type="entry name" value="Restrct_endonuc_typeI_TRD"/>
</dbReference>
<keyword evidence="6" id="KW-1185">Reference proteome</keyword>
<sequence>MAIVPLPPLEEQHRIVAKVDELMALCDALERQAEDSLKAHQTLVETCLATLTNSQSPEELTQNWTRIETHFDTLFTTEESISKLERTIVQLGVTGRLGSQQSTDEPAKSIFAEITKRDTKSKRRAKAKLRGQISVNRSDEVGFELPEGWEMVEFDELIEPDKPIAYGVLVPGKDTDGGVPFVRIADLSIDAPEELPEKSILPEVDEQYARTRLEGGEILMGVVGSIGKLGVAPVSWKGANIARAVCRIVPATELSKEYVLLLLRSDLMQRGFRGDTRVLAQPTLNIGLIRAAPTPVPPFAEQLRIVKRVEDLLKCCALLRSKAELSSKLAVQLADTLTSQIH</sequence>
<reference evidence="5 6" key="1">
    <citation type="submission" date="2019-04" db="EMBL/GenBank/DDBJ databases">
        <title>Genome sequence of Pelagicola litoralis CL-ES2.</title>
        <authorList>
            <person name="Cao J."/>
        </authorList>
    </citation>
    <scope>NUCLEOTIDE SEQUENCE [LARGE SCALE GENOMIC DNA]</scope>
    <source>
        <strain evidence="5 6">CL-ES2</strain>
    </source>
</reference>
<proteinExistence type="inferred from homology"/>
<keyword evidence="3" id="KW-0238">DNA-binding</keyword>
<evidence type="ECO:0000313" key="6">
    <source>
        <dbReference type="Proteomes" id="UP000306575"/>
    </source>
</evidence>
<accession>A0A4V6YFF2</accession>
<keyword evidence="2" id="KW-0680">Restriction system</keyword>
<dbReference type="PANTHER" id="PTHR43140">
    <property type="entry name" value="TYPE-1 RESTRICTION ENZYME ECOKI SPECIFICITY PROTEIN"/>
    <property type="match status" value="1"/>
</dbReference>
<dbReference type="PANTHER" id="PTHR43140:SF1">
    <property type="entry name" value="TYPE I RESTRICTION ENZYME ECOKI SPECIFICITY SUBUNIT"/>
    <property type="match status" value="1"/>
</dbReference>
<dbReference type="Proteomes" id="UP000306575">
    <property type="component" value="Unassembled WGS sequence"/>
</dbReference>
<dbReference type="EMBL" id="SULI01000040">
    <property type="protein sequence ID" value="TKZ15751.1"/>
    <property type="molecule type" value="Genomic_DNA"/>
</dbReference>
<evidence type="ECO:0000256" key="2">
    <source>
        <dbReference type="ARBA" id="ARBA00022747"/>
    </source>
</evidence>
<dbReference type="InterPro" id="IPR044946">
    <property type="entry name" value="Restrct_endonuc_typeI_TRD_sf"/>
</dbReference>
<evidence type="ECO:0000256" key="3">
    <source>
        <dbReference type="ARBA" id="ARBA00023125"/>
    </source>
</evidence>
<dbReference type="AlphaFoldDB" id="A0A4V6YFF2"/>
<name>A0A4V6YFF2_9RHOB</name>
<evidence type="ECO:0000259" key="4">
    <source>
        <dbReference type="Pfam" id="PF01420"/>
    </source>
</evidence>
<dbReference type="InterPro" id="IPR051212">
    <property type="entry name" value="Type-I_RE_S_subunit"/>
</dbReference>
<dbReference type="SUPFAM" id="SSF116734">
    <property type="entry name" value="DNA methylase specificity domain"/>
    <property type="match status" value="2"/>
</dbReference>
<feature type="domain" description="Type I restriction modification DNA specificity" evidence="4">
    <location>
        <begin position="146"/>
        <end position="320"/>
    </location>
</feature>
<comment type="similarity">
    <text evidence="1">Belongs to the type-I restriction system S methylase family.</text>
</comment>
<dbReference type="GO" id="GO:0009307">
    <property type="term" value="P:DNA restriction-modification system"/>
    <property type="evidence" value="ECO:0007669"/>
    <property type="project" value="UniProtKB-KW"/>
</dbReference>
<dbReference type="Pfam" id="PF01420">
    <property type="entry name" value="Methylase_S"/>
    <property type="match status" value="1"/>
</dbReference>
<dbReference type="OrthoDB" id="164285at2"/>
<comment type="caution">
    <text evidence="5">The sequence shown here is derived from an EMBL/GenBank/DDBJ whole genome shotgun (WGS) entry which is preliminary data.</text>
</comment>
<protein>
    <recommendedName>
        <fullName evidence="4">Type I restriction modification DNA specificity domain-containing protein</fullName>
    </recommendedName>
</protein>
<evidence type="ECO:0000313" key="5">
    <source>
        <dbReference type="EMBL" id="TKZ15751.1"/>
    </source>
</evidence>
<evidence type="ECO:0000256" key="1">
    <source>
        <dbReference type="ARBA" id="ARBA00010923"/>
    </source>
</evidence>
<dbReference type="GO" id="GO:0003677">
    <property type="term" value="F:DNA binding"/>
    <property type="evidence" value="ECO:0007669"/>
    <property type="project" value="UniProtKB-KW"/>
</dbReference>
<dbReference type="CDD" id="cd17256">
    <property type="entry name" value="RMtype1_S_EcoJA65PI-TRD1-CR1_like"/>
    <property type="match status" value="1"/>
</dbReference>